<organism evidence="1 2">
    <name type="scientific">Planosporangium flavigriseum</name>
    <dbReference type="NCBI Taxonomy" id="373681"/>
    <lineage>
        <taxon>Bacteria</taxon>
        <taxon>Bacillati</taxon>
        <taxon>Actinomycetota</taxon>
        <taxon>Actinomycetes</taxon>
        <taxon>Micromonosporales</taxon>
        <taxon>Micromonosporaceae</taxon>
        <taxon>Planosporangium</taxon>
    </lineage>
</organism>
<evidence type="ECO:0000313" key="1">
    <source>
        <dbReference type="EMBL" id="GIG74470.1"/>
    </source>
</evidence>
<dbReference type="SUPFAM" id="SSF52096">
    <property type="entry name" value="ClpP/crotonase"/>
    <property type="match status" value="1"/>
</dbReference>
<dbReference type="GO" id="GO:0003824">
    <property type="term" value="F:catalytic activity"/>
    <property type="evidence" value="ECO:0007669"/>
    <property type="project" value="UniProtKB-ARBA"/>
</dbReference>
<gene>
    <name evidence="1" type="ORF">Pfl04_28740</name>
</gene>
<accession>A0A8J3LW82</accession>
<keyword evidence="2" id="KW-1185">Reference proteome</keyword>
<dbReference type="Gene3D" id="3.90.226.10">
    <property type="entry name" value="2-enoyl-CoA Hydratase, Chain A, domain 1"/>
    <property type="match status" value="1"/>
</dbReference>
<dbReference type="Proteomes" id="UP000653674">
    <property type="component" value="Unassembled WGS sequence"/>
</dbReference>
<evidence type="ECO:0000313" key="2">
    <source>
        <dbReference type="Proteomes" id="UP000653674"/>
    </source>
</evidence>
<dbReference type="InterPro" id="IPR029045">
    <property type="entry name" value="ClpP/crotonase-like_dom_sf"/>
</dbReference>
<comment type="caution">
    <text evidence="1">The sequence shown here is derived from an EMBL/GenBank/DDBJ whole genome shotgun (WGS) entry which is preliminary data.</text>
</comment>
<dbReference type="AlphaFoldDB" id="A0A8J3LW82"/>
<dbReference type="Pfam" id="PF00378">
    <property type="entry name" value="ECH_1"/>
    <property type="match status" value="1"/>
</dbReference>
<sequence length="83" mass="9196">MSAEEALAVRLVNELVPEDELLATADRLATRIARNAPLALRLTKLALAAPPGAHPRFDDVAQAVLFETADKYDHMTAFLERRR</sequence>
<name>A0A8J3LW82_9ACTN</name>
<protein>
    <submittedName>
        <fullName evidence="1">Uncharacterized protein</fullName>
    </submittedName>
</protein>
<reference evidence="1" key="1">
    <citation type="submission" date="2021-01" db="EMBL/GenBank/DDBJ databases">
        <title>Whole genome shotgun sequence of Planosporangium flavigriseum NBRC 105377.</title>
        <authorList>
            <person name="Komaki H."/>
            <person name="Tamura T."/>
        </authorList>
    </citation>
    <scope>NUCLEOTIDE SEQUENCE</scope>
    <source>
        <strain evidence="1">NBRC 105377</strain>
    </source>
</reference>
<proteinExistence type="predicted"/>
<dbReference type="InterPro" id="IPR001753">
    <property type="entry name" value="Enoyl-CoA_hydra/iso"/>
</dbReference>
<dbReference type="EMBL" id="BONU01000018">
    <property type="protein sequence ID" value="GIG74470.1"/>
    <property type="molecule type" value="Genomic_DNA"/>
</dbReference>